<evidence type="ECO:0000313" key="3">
    <source>
        <dbReference type="Proteomes" id="UP000190130"/>
    </source>
</evidence>
<accession>A0A1T5E2V1</accession>
<evidence type="ECO:0000313" key="2">
    <source>
        <dbReference type="EMBL" id="SKB78392.1"/>
    </source>
</evidence>
<evidence type="ECO:0000256" key="1">
    <source>
        <dbReference type="ARBA" id="ARBA00038414"/>
    </source>
</evidence>
<dbReference type="PANTHER" id="PTHR28047:SF5">
    <property type="entry name" value="PROTEIN DCG1"/>
    <property type="match status" value="1"/>
</dbReference>
<dbReference type="PANTHER" id="PTHR28047">
    <property type="entry name" value="PROTEIN DCG1"/>
    <property type="match status" value="1"/>
</dbReference>
<name>A0A1T5E2V1_9HYPH</name>
<gene>
    <name evidence="2" type="ORF">SAMN05660750_02321</name>
</gene>
<protein>
    <submittedName>
        <fullName evidence="2">Asp/Glu/hydantoin racemase</fullName>
    </submittedName>
</protein>
<dbReference type="InterPro" id="IPR053714">
    <property type="entry name" value="Iso_Racemase_Enz_sf"/>
</dbReference>
<dbReference type="Proteomes" id="UP000190130">
    <property type="component" value="Unassembled WGS sequence"/>
</dbReference>
<dbReference type="Gene3D" id="3.40.50.12500">
    <property type="match status" value="1"/>
</dbReference>
<dbReference type="GO" id="GO:0047661">
    <property type="term" value="F:amino-acid racemase activity"/>
    <property type="evidence" value="ECO:0007669"/>
    <property type="project" value="InterPro"/>
</dbReference>
<dbReference type="Pfam" id="PF01177">
    <property type="entry name" value="Asp_Glu_race"/>
    <property type="match status" value="1"/>
</dbReference>
<dbReference type="InterPro" id="IPR052186">
    <property type="entry name" value="Hydantoin_racemase-like"/>
</dbReference>
<dbReference type="InterPro" id="IPR015942">
    <property type="entry name" value="Asp/Glu/hydantoin_racemase"/>
</dbReference>
<sequence>MGEAPLESFAHRRGERAFTSANRDRKRLRILVINPNTMPEMTALVARVIEPYLPPDATMVPVTGRFGAHYIASRSASVVAAHAALEAFAEHGQGCDGVYLACFGDPGLLALKEMARIPVIGMAEASSRLAAQKAARFAIVTGGERWGPMLREFVGSIGLGERLAAVETVAPTGADIARDPDGSIAMLAEACRLVARRDGAGAVILGGAGLAGLAARVQPHVDVPVICSAEAGIRMLLEALDQPLHKPRSGDLALPAPVTSTGLSDGLTRLLARP</sequence>
<proteinExistence type="inferred from homology"/>
<reference evidence="2 3" key="1">
    <citation type="submission" date="2017-02" db="EMBL/GenBank/DDBJ databases">
        <authorList>
            <person name="Peterson S.W."/>
        </authorList>
    </citation>
    <scope>NUCLEOTIDE SEQUENCE [LARGE SCALE GENOMIC DNA]</scope>
    <source>
        <strain evidence="2 3">DSM 9653</strain>
    </source>
</reference>
<comment type="similarity">
    <text evidence="1">Belongs to the HyuE racemase family.</text>
</comment>
<dbReference type="AlphaFoldDB" id="A0A1T5E2V1"/>
<organism evidence="2 3">
    <name type="scientific">Bosea thiooxidans</name>
    <dbReference type="NCBI Taxonomy" id="53254"/>
    <lineage>
        <taxon>Bacteria</taxon>
        <taxon>Pseudomonadati</taxon>
        <taxon>Pseudomonadota</taxon>
        <taxon>Alphaproteobacteria</taxon>
        <taxon>Hyphomicrobiales</taxon>
        <taxon>Boseaceae</taxon>
        <taxon>Bosea</taxon>
    </lineage>
</organism>
<dbReference type="EMBL" id="FUYX01000005">
    <property type="protein sequence ID" value="SKB78392.1"/>
    <property type="molecule type" value="Genomic_DNA"/>
</dbReference>